<comment type="caution">
    <text evidence="1">The sequence shown here is derived from an EMBL/GenBank/DDBJ whole genome shotgun (WGS) entry which is preliminary data.</text>
</comment>
<protein>
    <submittedName>
        <fullName evidence="1">Uncharacterized protein</fullName>
    </submittedName>
</protein>
<proteinExistence type="predicted"/>
<keyword evidence="3" id="KW-1185">Reference proteome</keyword>
<dbReference type="Proteomes" id="UP000194977">
    <property type="component" value="Unassembled WGS sequence"/>
</dbReference>
<sequence>MAKFIEVQTRDYGRTMLNINKVECFFINGEDVYIQFNEGMTRITDLDWETLKSMIGDSLIQLNKD</sequence>
<reference evidence="3 4" key="1">
    <citation type="submission" date="2017-03" db="EMBL/GenBank/DDBJ databases">
        <title>Comparative genomics of honeybee gut symbionts reveal geographically distinct and subgroup specific antibiotic resistance.</title>
        <authorList>
            <person name="Ludvigsen J."/>
            <person name="Porcellato D."/>
            <person name="Labee-Lund T.M."/>
            <person name="Amdam G.V."/>
            <person name="Rudi K."/>
        </authorList>
    </citation>
    <scope>NUCLEOTIDE SEQUENCE [LARGE SCALE GENOMIC DNA]</scope>
    <source>
        <strain evidence="1 4">A-7-12</strain>
        <strain evidence="2 3">A-9-12</strain>
    </source>
</reference>
<evidence type="ECO:0000313" key="3">
    <source>
        <dbReference type="Proteomes" id="UP000194800"/>
    </source>
</evidence>
<accession>A0A242NFI6</accession>
<evidence type="ECO:0000313" key="2">
    <source>
        <dbReference type="EMBL" id="OTQ09426.1"/>
    </source>
</evidence>
<evidence type="ECO:0000313" key="1">
    <source>
        <dbReference type="EMBL" id="OTP98345.1"/>
    </source>
</evidence>
<dbReference type="RefSeq" id="WP_086301485.1">
    <property type="nucleotide sequence ID" value="NZ_MZNE01000022.1"/>
</dbReference>
<name>A0A242NFI6_9GAMM</name>
<evidence type="ECO:0000313" key="4">
    <source>
        <dbReference type="Proteomes" id="UP000194977"/>
    </source>
</evidence>
<dbReference type="Proteomes" id="UP000194800">
    <property type="component" value="Unassembled WGS sequence"/>
</dbReference>
<dbReference type="EMBL" id="NARP01000033">
    <property type="protein sequence ID" value="OTP98345.1"/>
    <property type="molecule type" value="Genomic_DNA"/>
</dbReference>
<dbReference type="AlphaFoldDB" id="A0A242NFI6"/>
<organism evidence="1 4">
    <name type="scientific">Gilliamella apicola</name>
    <dbReference type="NCBI Taxonomy" id="1196095"/>
    <lineage>
        <taxon>Bacteria</taxon>
        <taxon>Pseudomonadati</taxon>
        <taxon>Pseudomonadota</taxon>
        <taxon>Gammaproteobacteria</taxon>
        <taxon>Orbales</taxon>
        <taxon>Orbaceae</taxon>
        <taxon>Gilliamella</taxon>
    </lineage>
</organism>
<gene>
    <name evidence="2" type="ORF">B6C91_09255</name>
    <name evidence="1" type="ORF">B6D08_11425</name>
</gene>
<dbReference type="EMBL" id="NART01000042">
    <property type="protein sequence ID" value="OTQ09426.1"/>
    <property type="molecule type" value="Genomic_DNA"/>
</dbReference>